<evidence type="ECO:0000313" key="7">
    <source>
        <dbReference type="EMBL" id="HGZ43406.1"/>
    </source>
</evidence>
<dbReference type="PANTHER" id="PTHR30250">
    <property type="entry name" value="PST FAMILY PREDICTED COLANIC ACID TRANSPORTER"/>
    <property type="match status" value="1"/>
</dbReference>
<comment type="subcellular location">
    <subcellularLocation>
        <location evidence="1">Cell membrane</location>
        <topology evidence="1">Multi-pass membrane protein</topology>
    </subcellularLocation>
</comment>
<feature type="transmembrane region" description="Helical" evidence="6">
    <location>
        <begin position="214"/>
        <end position="231"/>
    </location>
</feature>
<feature type="transmembrane region" description="Helical" evidence="6">
    <location>
        <begin position="461"/>
        <end position="480"/>
    </location>
</feature>
<feature type="transmembrane region" description="Helical" evidence="6">
    <location>
        <begin position="294"/>
        <end position="314"/>
    </location>
</feature>
<organism evidence="7">
    <name type="scientific">Eiseniibacteriota bacterium</name>
    <dbReference type="NCBI Taxonomy" id="2212470"/>
    <lineage>
        <taxon>Bacteria</taxon>
        <taxon>Candidatus Eiseniibacteriota</taxon>
    </lineage>
</organism>
<dbReference type="InterPro" id="IPR050833">
    <property type="entry name" value="Poly_Biosynth_Transport"/>
</dbReference>
<evidence type="ECO:0000256" key="4">
    <source>
        <dbReference type="ARBA" id="ARBA00022989"/>
    </source>
</evidence>
<feature type="transmembrane region" description="Helical" evidence="6">
    <location>
        <begin position="334"/>
        <end position="356"/>
    </location>
</feature>
<proteinExistence type="predicted"/>
<evidence type="ECO:0000256" key="1">
    <source>
        <dbReference type="ARBA" id="ARBA00004651"/>
    </source>
</evidence>
<comment type="caution">
    <text evidence="7">The sequence shown here is derived from an EMBL/GenBank/DDBJ whole genome shotgun (WGS) entry which is preliminary data.</text>
</comment>
<evidence type="ECO:0008006" key="8">
    <source>
        <dbReference type="Google" id="ProtNLM"/>
    </source>
</evidence>
<evidence type="ECO:0000256" key="6">
    <source>
        <dbReference type="SAM" id="Phobius"/>
    </source>
</evidence>
<keyword evidence="5 6" id="KW-0472">Membrane</keyword>
<evidence type="ECO:0000256" key="5">
    <source>
        <dbReference type="ARBA" id="ARBA00023136"/>
    </source>
</evidence>
<feature type="transmembrane region" description="Helical" evidence="6">
    <location>
        <begin position="416"/>
        <end position="441"/>
    </location>
</feature>
<feature type="transmembrane region" description="Helical" evidence="6">
    <location>
        <begin position="87"/>
        <end position="107"/>
    </location>
</feature>
<feature type="transmembrane region" description="Helical" evidence="6">
    <location>
        <begin position="119"/>
        <end position="139"/>
    </location>
</feature>
<dbReference type="EMBL" id="DSQF01000017">
    <property type="protein sequence ID" value="HGZ43406.1"/>
    <property type="molecule type" value="Genomic_DNA"/>
</dbReference>
<keyword evidence="2" id="KW-1003">Cell membrane</keyword>
<evidence type="ECO:0000256" key="3">
    <source>
        <dbReference type="ARBA" id="ARBA00022692"/>
    </source>
</evidence>
<sequence>MSPRRLVRDTLGFAIAQYVVRGAFMLRGIIAARLLGPSAYGAWNALMLVIEYGASSQMGTQQGLDRLMPQRVVEGDRARAHRLERAGMFNVAVLALVYGACVMAYFARQPGEVRGFWGMTGIALAILCVLLSNLAGAHLTLLRAHGDMRSVTGWFVLQAGVSVALGLGLIPWLGAWALLWGWLAGHLVGLVYARSRVPDRAPGAPAWAPESLELLRVGFAMFLYLWANLVLRTVDRLVVLRFEGAEALGLYTLGVMALTLVMNSTDSVCYVLYPKLLRVFTAEGHRPEAIRARVLRTLTVFAVSVPAVCSVIFIGAREAVMLVLPSFVEGAGALRVLCFGALGLAVANLSSLVLMIMHRRVQLMAVALVPAAAGGALSVWALKAGFGIQGVAWCMFATYVATGALMLWLAARALGLGAAGAAGVLARAHAPLGLGFALAVGLDRLMPAVAAPGAWAGPARVVLNAAVFLPLYVLAVRPLVRGLGMRRLLAEAGVPGFGPAPGGGEP</sequence>
<name>A0A832I446_UNCEI</name>
<dbReference type="GO" id="GO:0005886">
    <property type="term" value="C:plasma membrane"/>
    <property type="evidence" value="ECO:0007669"/>
    <property type="project" value="UniProtKB-SubCell"/>
</dbReference>
<dbReference type="PANTHER" id="PTHR30250:SF11">
    <property type="entry name" value="O-ANTIGEN TRANSPORTER-RELATED"/>
    <property type="match status" value="1"/>
</dbReference>
<feature type="transmembrane region" description="Helical" evidence="6">
    <location>
        <begin position="176"/>
        <end position="193"/>
    </location>
</feature>
<accession>A0A832I446</accession>
<evidence type="ECO:0000256" key="2">
    <source>
        <dbReference type="ARBA" id="ARBA00022475"/>
    </source>
</evidence>
<dbReference type="AlphaFoldDB" id="A0A832I446"/>
<keyword evidence="4 6" id="KW-1133">Transmembrane helix</keyword>
<feature type="transmembrane region" description="Helical" evidence="6">
    <location>
        <begin position="251"/>
        <end position="273"/>
    </location>
</feature>
<keyword evidence="3 6" id="KW-0812">Transmembrane</keyword>
<feature type="transmembrane region" description="Helical" evidence="6">
    <location>
        <begin position="151"/>
        <end position="170"/>
    </location>
</feature>
<dbReference type="Pfam" id="PF13440">
    <property type="entry name" value="Polysacc_synt_3"/>
    <property type="match status" value="1"/>
</dbReference>
<gene>
    <name evidence="7" type="ORF">ENR23_08280</name>
</gene>
<reference evidence="7" key="1">
    <citation type="journal article" date="2020" name="mSystems">
        <title>Genome- and Community-Level Interaction Insights into Carbon Utilization and Element Cycling Functions of Hydrothermarchaeota in Hydrothermal Sediment.</title>
        <authorList>
            <person name="Zhou Z."/>
            <person name="Liu Y."/>
            <person name="Xu W."/>
            <person name="Pan J."/>
            <person name="Luo Z.H."/>
            <person name="Li M."/>
        </authorList>
    </citation>
    <scope>NUCLEOTIDE SEQUENCE [LARGE SCALE GENOMIC DNA]</scope>
    <source>
        <strain evidence="7">SpSt-381</strain>
    </source>
</reference>
<feature type="transmembrane region" description="Helical" evidence="6">
    <location>
        <begin position="363"/>
        <end position="382"/>
    </location>
</feature>
<feature type="transmembrane region" description="Helical" evidence="6">
    <location>
        <begin position="388"/>
        <end position="409"/>
    </location>
</feature>
<protein>
    <recommendedName>
        <fullName evidence="8">Polysaccharide biosynthesis protein</fullName>
    </recommendedName>
</protein>